<dbReference type="EMBL" id="DSUH01000323">
    <property type="protein sequence ID" value="HGU33943.1"/>
    <property type="molecule type" value="Genomic_DNA"/>
</dbReference>
<dbReference type="Gene3D" id="2.40.110.10">
    <property type="entry name" value="Butyryl-CoA Dehydrogenase, subunit A, domain 2"/>
    <property type="match status" value="1"/>
</dbReference>
<dbReference type="InterPro" id="IPR009075">
    <property type="entry name" value="AcylCo_DH/oxidase_C"/>
</dbReference>
<dbReference type="FunFam" id="1.20.140.10:FF:000001">
    <property type="entry name" value="Acyl-CoA dehydrogenase"/>
    <property type="match status" value="1"/>
</dbReference>
<protein>
    <submittedName>
        <fullName evidence="11">Acyl-CoA dehydrogenase</fullName>
    </submittedName>
</protein>
<dbReference type="PROSITE" id="PS00073">
    <property type="entry name" value="ACYL_COA_DH_2"/>
    <property type="match status" value="1"/>
</dbReference>
<dbReference type="InterPro" id="IPR046373">
    <property type="entry name" value="Acyl-CoA_Oxase/DH_mid-dom_sf"/>
</dbReference>
<dbReference type="AlphaFoldDB" id="A0A7C4RU06"/>
<dbReference type="GO" id="GO:0003995">
    <property type="term" value="F:acyl-CoA dehydrogenase activity"/>
    <property type="evidence" value="ECO:0007669"/>
    <property type="project" value="InterPro"/>
</dbReference>
<evidence type="ECO:0000256" key="3">
    <source>
        <dbReference type="ARBA" id="ARBA00011881"/>
    </source>
</evidence>
<dbReference type="SUPFAM" id="SSF56645">
    <property type="entry name" value="Acyl-CoA dehydrogenase NM domain-like"/>
    <property type="match status" value="1"/>
</dbReference>
<dbReference type="PANTHER" id="PTHR43884">
    <property type="entry name" value="ACYL-COA DEHYDROGENASE"/>
    <property type="match status" value="1"/>
</dbReference>
<feature type="domain" description="Acyl-CoA dehydrogenase/oxidase C-terminal" evidence="8">
    <location>
        <begin position="231"/>
        <end position="379"/>
    </location>
</feature>
<evidence type="ECO:0000256" key="1">
    <source>
        <dbReference type="ARBA" id="ARBA00001974"/>
    </source>
</evidence>
<gene>
    <name evidence="11" type="ORF">ENS29_14005</name>
</gene>
<organism evidence="11">
    <name type="scientific">Desulfatirhabdium butyrativorans</name>
    <dbReference type="NCBI Taxonomy" id="340467"/>
    <lineage>
        <taxon>Bacteria</taxon>
        <taxon>Pseudomonadati</taxon>
        <taxon>Thermodesulfobacteriota</taxon>
        <taxon>Desulfobacteria</taxon>
        <taxon>Desulfobacterales</taxon>
        <taxon>Desulfatirhabdiaceae</taxon>
        <taxon>Desulfatirhabdium</taxon>
    </lineage>
</organism>
<proteinExistence type="inferred from homology"/>
<reference evidence="11" key="1">
    <citation type="journal article" date="2020" name="mSystems">
        <title>Genome- and Community-Level Interaction Insights into Carbon Utilization and Element Cycling Functions of Hydrothermarchaeota in Hydrothermal Sediment.</title>
        <authorList>
            <person name="Zhou Z."/>
            <person name="Liu Y."/>
            <person name="Xu W."/>
            <person name="Pan J."/>
            <person name="Luo Z.H."/>
            <person name="Li M."/>
        </authorList>
    </citation>
    <scope>NUCLEOTIDE SEQUENCE [LARGE SCALE GENOMIC DNA]</scope>
    <source>
        <strain evidence="11">SpSt-477</strain>
    </source>
</reference>
<dbReference type="InterPro" id="IPR006091">
    <property type="entry name" value="Acyl-CoA_Oxase/DH_mid-dom"/>
</dbReference>
<comment type="caution">
    <text evidence="11">The sequence shown here is derived from an EMBL/GenBank/DDBJ whole genome shotgun (WGS) entry which is preliminary data.</text>
</comment>
<feature type="domain" description="Acyl-CoA oxidase/dehydrogenase middle" evidence="9">
    <location>
        <begin position="124"/>
        <end position="219"/>
    </location>
</feature>
<comment type="cofactor">
    <cofactor evidence="1 7">
        <name>FAD</name>
        <dbReference type="ChEBI" id="CHEBI:57692"/>
    </cofactor>
</comment>
<dbReference type="InterPro" id="IPR006089">
    <property type="entry name" value="Acyl-CoA_DH_CS"/>
</dbReference>
<dbReference type="Gene3D" id="1.10.540.10">
    <property type="entry name" value="Acyl-CoA dehydrogenase/oxidase, N-terminal domain"/>
    <property type="match status" value="1"/>
</dbReference>
<dbReference type="InterPro" id="IPR037069">
    <property type="entry name" value="AcylCoA_DH/ox_N_sf"/>
</dbReference>
<comment type="similarity">
    <text evidence="2 7">Belongs to the acyl-CoA dehydrogenase family.</text>
</comment>
<dbReference type="GO" id="GO:0050660">
    <property type="term" value="F:flavin adenine dinucleotide binding"/>
    <property type="evidence" value="ECO:0007669"/>
    <property type="project" value="InterPro"/>
</dbReference>
<dbReference type="Gene3D" id="1.20.140.10">
    <property type="entry name" value="Butyryl-CoA Dehydrogenase, subunit A, domain 3"/>
    <property type="match status" value="1"/>
</dbReference>
<dbReference type="FunFam" id="2.40.110.10:FF:000002">
    <property type="entry name" value="Acyl-CoA dehydrogenase fadE12"/>
    <property type="match status" value="1"/>
</dbReference>
<dbReference type="Pfam" id="PF00441">
    <property type="entry name" value="Acyl-CoA_dh_1"/>
    <property type="match status" value="1"/>
</dbReference>
<dbReference type="Pfam" id="PF02771">
    <property type="entry name" value="Acyl-CoA_dh_N"/>
    <property type="match status" value="1"/>
</dbReference>
<dbReference type="SUPFAM" id="SSF47203">
    <property type="entry name" value="Acyl-CoA dehydrogenase C-terminal domain-like"/>
    <property type="match status" value="1"/>
</dbReference>
<dbReference type="PANTHER" id="PTHR43884:SF12">
    <property type="entry name" value="ISOVALERYL-COA DEHYDROGENASE, MITOCHONDRIAL-RELATED"/>
    <property type="match status" value="1"/>
</dbReference>
<comment type="subunit">
    <text evidence="3">Homotetramer.</text>
</comment>
<dbReference type="InterPro" id="IPR009100">
    <property type="entry name" value="AcylCoA_DH/oxidase_NM_dom_sf"/>
</dbReference>
<dbReference type="InterPro" id="IPR036250">
    <property type="entry name" value="AcylCo_DH-like_C"/>
</dbReference>
<dbReference type="Pfam" id="PF02770">
    <property type="entry name" value="Acyl-CoA_dh_M"/>
    <property type="match status" value="1"/>
</dbReference>
<feature type="domain" description="Acyl-CoA dehydrogenase/oxidase N-terminal" evidence="10">
    <location>
        <begin position="6"/>
        <end position="118"/>
    </location>
</feature>
<evidence type="ECO:0000256" key="5">
    <source>
        <dbReference type="ARBA" id="ARBA00022827"/>
    </source>
</evidence>
<evidence type="ECO:0000259" key="10">
    <source>
        <dbReference type="Pfam" id="PF02771"/>
    </source>
</evidence>
<evidence type="ECO:0000256" key="2">
    <source>
        <dbReference type="ARBA" id="ARBA00009347"/>
    </source>
</evidence>
<evidence type="ECO:0000313" key="11">
    <source>
        <dbReference type="EMBL" id="HGU33943.1"/>
    </source>
</evidence>
<keyword evidence="6 7" id="KW-0560">Oxidoreductase</keyword>
<evidence type="ECO:0000256" key="6">
    <source>
        <dbReference type="ARBA" id="ARBA00023002"/>
    </source>
</evidence>
<evidence type="ECO:0000259" key="9">
    <source>
        <dbReference type="Pfam" id="PF02770"/>
    </source>
</evidence>
<dbReference type="InterPro" id="IPR013786">
    <property type="entry name" value="AcylCoA_DH/ox_N"/>
</dbReference>
<evidence type="ECO:0000256" key="4">
    <source>
        <dbReference type="ARBA" id="ARBA00022630"/>
    </source>
</evidence>
<keyword evidence="4 7" id="KW-0285">Flavoprotein</keyword>
<evidence type="ECO:0000259" key="8">
    <source>
        <dbReference type="Pfam" id="PF00441"/>
    </source>
</evidence>
<name>A0A7C4RU06_9BACT</name>
<keyword evidence="5 7" id="KW-0274">FAD</keyword>
<accession>A0A7C4RU06</accession>
<sequence length="384" mass="42586">MDFELTKSQIEIQKAARDFAKGEFDKELALELDLKHEFPTKIWKKAAELGFIGIHFPEKYSGQGLGVMENILVAEELCARDSTIGSAIVLASFASECILRFGSEELKTKFLPLVAEGKTLSAGAFTEPDHGSDITFMNTTAVKDGDEWVINGGKTFITNGCLAGFFTVLCQTDPEAKPSYRGISMILVEADRKGVTATDVGHKMGIHMMSTAEVTFKDVRVPLTNLIGKEGKGFYQVLEFFDESRILIAAQALGTAQGAFDRALAYVKQREQFGRKIADFQVTQHKLADMATKIELARLMTYKAAWNYDQGRIDPKLTSMAKMYAARTAVEVADEAIQLLGGYGYMAEYEVERFYRDAKITEIYEGTKEIQKNTIASAILGKFK</sequence>
<evidence type="ECO:0000256" key="7">
    <source>
        <dbReference type="RuleBase" id="RU362125"/>
    </source>
</evidence>